<proteinExistence type="predicted"/>
<dbReference type="InterPro" id="IPR025737">
    <property type="entry name" value="FApF"/>
</dbReference>
<reference evidence="2" key="1">
    <citation type="submission" date="2022-11" db="EMBL/GenBank/DDBJ databases">
        <title>Larsenimonas rhizosphaerae sp. nov., isolated from a tidal mudflat.</title>
        <authorList>
            <person name="Lee S.D."/>
            <person name="Kim I.S."/>
        </authorList>
    </citation>
    <scope>NUCLEOTIDE SEQUENCE</scope>
    <source>
        <strain evidence="2">GH2-1</strain>
    </source>
</reference>
<evidence type="ECO:0000313" key="3">
    <source>
        <dbReference type="Proteomes" id="UP001165678"/>
    </source>
</evidence>
<dbReference type="AlphaFoldDB" id="A0AA41ZIF9"/>
<gene>
    <name evidence="2" type="ORF">OQ287_13810</name>
</gene>
<dbReference type="Proteomes" id="UP001165678">
    <property type="component" value="Unassembled WGS sequence"/>
</dbReference>
<keyword evidence="1" id="KW-0732">Signal</keyword>
<sequence length="306" mass="33576">MKRTLIVLSTALGLTAILPAYATENGSPTTAMGAYDFGSGFMPPSDTDTFGFRVAYYSTDDLRLNDGSRSPNDFSLDVLSVGVSYIHMTDETLFGGRYGFGGVAPFFRMDASLDVNANGRTVFQDDATVTRQADFQFLPLILAWTPTPGMGVMAQFQVQAPTGDYDENRLISPGLNHWAFSPIFGISYITSSGLELSSLSQFDINTRNHDTDYRSGVEYRNEFAAGQHVGPYTVGMGGYYYHQITDDDGSSLTSNDGNRARVWALGPAISFFEPGLPSVWFHAYKEFGARNRTEGYNIALRIGQSF</sequence>
<dbReference type="EMBL" id="JAPIVE010000004">
    <property type="protein sequence ID" value="MCX2525316.1"/>
    <property type="molecule type" value="Genomic_DNA"/>
</dbReference>
<name>A0AA41ZIF9_9GAMM</name>
<feature type="chain" id="PRO_5041401659" evidence="1">
    <location>
        <begin position="23"/>
        <end position="306"/>
    </location>
</feature>
<accession>A0AA41ZIF9</accession>
<keyword evidence="3" id="KW-1185">Reference proteome</keyword>
<protein>
    <submittedName>
        <fullName evidence="2">Transporter</fullName>
    </submittedName>
</protein>
<dbReference type="Pfam" id="PF13557">
    <property type="entry name" value="Phenol_MetA_deg"/>
    <property type="match status" value="1"/>
</dbReference>
<dbReference type="RefSeq" id="WP_265896829.1">
    <property type="nucleotide sequence ID" value="NZ_JAPIVE010000004.1"/>
</dbReference>
<organism evidence="2 3">
    <name type="scientific">Larsenimonas rhizosphaerae</name>
    <dbReference type="NCBI Taxonomy" id="2944682"/>
    <lineage>
        <taxon>Bacteria</taxon>
        <taxon>Pseudomonadati</taxon>
        <taxon>Pseudomonadota</taxon>
        <taxon>Gammaproteobacteria</taxon>
        <taxon>Oceanospirillales</taxon>
        <taxon>Halomonadaceae</taxon>
        <taxon>Larsenimonas</taxon>
    </lineage>
</organism>
<evidence type="ECO:0000313" key="2">
    <source>
        <dbReference type="EMBL" id="MCX2525316.1"/>
    </source>
</evidence>
<evidence type="ECO:0000256" key="1">
    <source>
        <dbReference type="SAM" id="SignalP"/>
    </source>
</evidence>
<comment type="caution">
    <text evidence="2">The sequence shown here is derived from an EMBL/GenBank/DDBJ whole genome shotgun (WGS) entry which is preliminary data.</text>
</comment>
<feature type="signal peptide" evidence="1">
    <location>
        <begin position="1"/>
        <end position="22"/>
    </location>
</feature>